<feature type="transmembrane region" description="Helical" evidence="9">
    <location>
        <begin position="139"/>
        <end position="157"/>
    </location>
</feature>
<evidence type="ECO:0000256" key="1">
    <source>
        <dbReference type="ARBA" id="ARBA00004651"/>
    </source>
</evidence>
<dbReference type="GO" id="GO:0015144">
    <property type="term" value="F:carbohydrate transmembrane transporter activity"/>
    <property type="evidence" value="ECO:0007669"/>
    <property type="project" value="UniProtKB-UniRule"/>
</dbReference>
<feature type="transmembrane region" description="Helical" evidence="9">
    <location>
        <begin position="330"/>
        <end position="352"/>
    </location>
</feature>
<keyword evidence="3 9" id="KW-1003">Cell membrane</keyword>
<gene>
    <name evidence="9" type="primary">sotB</name>
    <name evidence="11" type="ORF">JP32_01465</name>
</gene>
<name>A0A0A2XNS5_9PAST</name>
<keyword evidence="2 9" id="KW-0813">Transport</keyword>
<evidence type="ECO:0000313" key="11">
    <source>
        <dbReference type="EMBL" id="KGQ34011.1"/>
    </source>
</evidence>
<comment type="function">
    <text evidence="9">Involved in the efflux of sugars. The physiological role may be the reduction of the intracellular concentration of toxic sugars or sugar metabolites.</text>
</comment>
<dbReference type="Gene3D" id="1.20.1250.20">
    <property type="entry name" value="MFS general substrate transporter like domains"/>
    <property type="match status" value="1"/>
</dbReference>
<feature type="transmembrane region" description="Helical" evidence="9">
    <location>
        <begin position="109"/>
        <end position="127"/>
    </location>
</feature>
<comment type="similarity">
    <text evidence="9">Belongs to the major facilitator superfamily. SotB (TC 2.A.1.2) family.</text>
</comment>
<evidence type="ECO:0000256" key="2">
    <source>
        <dbReference type="ARBA" id="ARBA00022448"/>
    </source>
</evidence>
<evidence type="ECO:0000256" key="8">
    <source>
        <dbReference type="ARBA" id="ARBA00023136"/>
    </source>
</evidence>
<feature type="transmembrane region" description="Helical" evidence="9">
    <location>
        <begin position="210"/>
        <end position="232"/>
    </location>
</feature>
<comment type="subcellular location">
    <subcellularLocation>
        <location evidence="1 9">Cell membrane</location>
        <topology evidence="1 9">Multi-pass membrane protein</topology>
    </subcellularLocation>
</comment>
<keyword evidence="5 9" id="KW-0762">Sugar transport</keyword>
<dbReference type="Proteomes" id="UP000030526">
    <property type="component" value="Unassembled WGS sequence"/>
</dbReference>
<dbReference type="HAMAP" id="MF_00517">
    <property type="entry name" value="MFS_SotB"/>
    <property type="match status" value="1"/>
</dbReference>
<dbReference type="PANTHER" id="PTHR43124">
    <property type="entry name" value="PURINE EFFLUX PUMP PBUE"/>
    <property type="match status" value="1"/>
</dbReference>
<dbReference type="InterPro" id="IPR050189">
    <property type="entry name" value="MFS_Efflux_Transporters"/>
</dbReference>
<feature type="transmembrane region" description="Helical" evidence="9">
    <location>
        <begin position="12"/>
        <end position="31"/>
    </location>
</feature>
<proteinExistence type="inferred from homology"/>
<accession>A0A0A2XNS5</accession>
<evidence type="ECO:0000256" key="7">
    <source>
        <dbReference type="ARBA" id="ARBA00022989"/>
    </source>
</evidence>
<feature type="transmembrane region" description="Helical" evidence="9">
    <location>
        <begin position="51"/>
        <end position="72"/>
    </location>
</feature>
<dbReference type="PROSITE" id="PS50850">
    <property type="entry name" value="MFS"/>
    <property type="match status" value="1"/>
</dbReference>
<dbReference type="InterPro" id="IPR023495">
    <property type="entry name" value="Sugar_effux_transptr_put"/>
</dbReference>
<dbReference type="SUPFAM" id="SSF103473">
    <property type="entry name" value="MFS general substrate transporter"/>
    <property type="match status" value="1"/>
</dbReference>
<keyword evidence="6 9" id="KW-0812">Transmembrane</keyword>
<dbReference type="InterPro" id="IPR011701">
    <property type="entry name" value="MFS"/>
</dbReference>
<feature type="domain" description="Major facilitator superfamily (MFS) profile" evidence="10">
    <location>
        <begin position="14"/>
        <end position="388"/>
    </location>
</feature>
<dbReference type="GO" id="GO:0005886">
    <property type="term" value="C:plasma membrane"/>
    <property type="evidence" value="ECO:0007669"/>
    <property type="project" value="UniProtKB-SubCell"/>
</dbReference>
<dbReference type="InterPro" id="IPR036259">
    <property type="entry name" value="MFS_trans_sf"/>
</dbReference>
<feature type="transmembrane region" description="Helical" evidence="9">
    <location>
        <begin position="169"/>
        <end position="189"/>
    </location>
</feature>
<evidence type="ECO:0000313" key="12">
    <source>
        <dbReference type="Proteomes" id="UP000030526"/>
    </source>
</evidence>
<evidence type="ECO:0000256" key="4">
    <source>
        <dbReference type="ARBA" id="ARBA00022519"/>
    </source>
</evidence>
<evidence type="ECO:0000256" key="5">
    <source>
        <dbReference type="ARBA" id="ARBA00022597"/>
    </source>
</evidence>
<feature type="transmembrane region" description="Helical" evidence="9">
    <location>
        <begin position="300"/>
        <end position="318"/>
    </location>
</feature>
<keyword evidence="7 9" id="KW-1133">Transmembrane helix</keyword>
<dbReference type="RefSeq" id="WP_039083406.1">
    <property type="nucleotide sequence ID" value="NZ_JPXS01000010.1"/>
</dbReference>
<evidence type="ECO:0000256" key="9">
    <source>
        <dbReference type="HAMAP-Rule" id="MF_00517"/>
    </source>
</evidence>
<dbReference type="CDD" id="cd17324">
    <property type="entry name" value="MFS_NepI_like"/>
    <property type="match status" value="1"/>
</dbReference>
<feature type="transmembrane region" description="Helical" evidence="9">
    <location>
        <begin position="276"/>
        <end position="294"/>
    </location>
</feature>
<keyword evidence="8 9" id="KW-0472">Membrane</keyword>
<feature type="transmembrane region" description="Helical" evidence="9">
    <location>
        <begin position="84"/>
        <end position="103"/>
    </location>
</feature>
<dbReference type="NCBIfam" id="NF002921">
    <property type="entry name" value="PRK03545.1"/>
    <property type="match status" value="1"/>
</dbReference>
<dbReference type="AlphaFoldDB" id="A0A0A2XNS5"/>
<dbReference type="Pfam" id="PF07690">
    <property type="entry name" value="MFS_1"/>
    <property type="match status" value="1"/>
</dbReference>
<evidence type="ECO:0000256" key="6">
    <source>
        <dbReference type="ARBA" id="ARBA00022692"/>
    </source>
</evidence>
<dbReference type="PANTHER" id="PTHR43124:SF4">
    <property type="entry name" value="SUGAR EFFLUX TRANSPORTER"/>
    <property type="match status" value="1"/>
</dbReference>
<protein>
    <recommendedName>
        <fullName evidence="9">Probable sugar efflux transporter</fullName>
    </recommendedName>
</protein>
<feature type="transmembrane region" description="Helical" evidence="9">
    <location>
        <begin position="247"/>
        <end position="269"/>
    </location>
</feature>
<feature type="transmembrane region" description="Helical" evidence="9">
    <location>
        <begin position="364"/>
        <end position="383"/>
    </location>
</feature>
<keyword evidence="4" id="KW-0997">Cell inner membrane</keyword>
<organism evidence="11 12">
    <name type="scientific">Gallibacterium anatis</name>
    <dbReference type="NCBI Taxonomy" id="750"/>
    <lineage>
        <taxon>Bacteria</taxon>
        <taxon>Pseudomonadati</taxon>
        <taxon>Pseudomonadota</taxon>
        <taxon>Gammaproteobacteria</taxon>
        <taxon>Pasteurellales</taxon>
        <taxon>Pasteurellaceae</taxon>
        <taxon>Gallibacterium</taxon>
    </lineage>
</organism>
<reference evidence="11 12" key="1">
    <citation type="submission" date="2014-08" db="EMBL/GenBank/DDBJ databases">
        <title>Chaperone-usher fimbriae in a diverse selection of Gallibacterium genomes.</title>
        <authorList>
            <person name="Kudirkiene E."/>
            <person name="Bager R.J."/>
            <person name="Johnson T.J."/>
            <person name="Bojesen A.M."/>
        </authorList>
    </citation>
    <scope>NUCLEOTIDE SEQUENCE [LARGE SCALE GENOMIC DNA]</scope>
    <source>
        <strain evidence="11 12">20558/3kl.</strain>
    </source>
</reference>
<evidence type="ECO:0000256" key="3">
    <source>
        <dbReference type="ARBA" id="ARBA00022475"/>
    </source>
</evidence>
<dbReference type="InterPro" id="IPR020846">
    <property type="entry name" value="MFS_dom"/>
</dbReference>
<dbReference type="EMBL" id="JPXS01000010">
    <property type="protein sequence ID" value="KGQ34011.1"/>
    <property type="molecule type" value="Genomic_DNA"/>
</dbReference>
<sequence length="398" mass="43521">MLAKNVVRRIEYTRVIVMAFAAFVFNTTEYIPVALLSDIADSFHMPVSEVGLMITVYAWIVALMSLPCMLMTSALERRSLLVKLFIVFVACHILSACAWNYWILLLSRAGIALTHSIFWSITASLVMRVAPRDKRTQALGLLEMGTALAMVLGLPLGRVIGQWLSWRTTFAIIAIAAAIIMIIIAKLLPHLPSKNAGSIESLPILARRPMLMGIYLLTAIVIAAHFTAYSYIEPFMIQISHISDSVATAVLLIFGLSGLVASLLFNLFYHLNPTKFLLSSMLILLLSLALLNQLGQHSTAIFLLVFIWGIGISALGLGMQMRVLQLAPDATDVATSIFSGIYNVGIGAGALIGNQVMHYLGLSYIGSIGALLAIVAVIWFIFIQLKFARTLVKTSHKI</sequence>
<evidence type="ECO:0000259" key="10">
    <source>
        <dbReference type="PROSITE" id="PS50850"/>
    </source>
</evidence>
<comment type="caution">
    <text evidence="11">The sequence shown here is derived from an EMBL/GenBank/DDBJ whole genome shotgun (WGS) entry which is preliminary data.</text>
</comment>